<gene>
    <name evidence="4" type="primary">LOC127750083</name>
</gene>
<dbReference type="RefSeq" id="XP_052126598.1">
    <property type="nucleotide sequence ID" value="XM_052270638.1"/>
</dbReference>
<dbReference type="GeneID" id="127750083"/>
<sequence>MPKKSRRRRDTKKKQGRRPPVNAKQAKESSDVPNENSIEEQDPGSEHFPGNNGCETESVDLSPRVCLPFSPDLTNHSEVTASGTTCEMSPFNSFCPSAEEYDKTANISEALEVHDQNVVDEVSPFHKTEVFSMCGKSQLNLAPTDIQKHTERTNTSELSPSHLLCTQEQEVDYQNGVPDILQSQPLSSPSTCDVKKHTETAYNPDMSPLYFPYPNDDELAAGYASDTDILLKAKQKVDAFLPRRWISVVDRDHLHVMYLSNQQRQKAIQRSLEFDKDGEVRLFVHCKPFDVTPYLPKSNSTVPLPINWFNLNECVDRIVCIVNNLRSMEVCSGYDDEVYQDVWHSCEYGEIDKNPYEECRYVETFRSLSCKLLVKSNKWRCPECTKMLKPLKRRAHAAAQESRHKNTPNIALTEDQKLKKLKDQRKEIDNLKAKLSRVRVRMQEVIKKESLQLDYQLADSLTNLLNESDLSPAQSVFLQQQVKASQVKSASGMRWHPTMIRLALSLNITSPAAYEMLRNTGMVKLPSSRTLFDYSHARPAEEGIDKAVLEKLAETVEEMSEKINAKTQKKEVHKKYHVLMGDEMYISQNLVFQKST</sequence>
<organism evidence="3 4">
    <name type="scientific">Frankliniella occidentalis</name>
    <name type="common">Western flower thrips</name>
    <name type="synonym">Euthrips occidentalis</name>
    <dbReference type="NCBI Taxonomy" id="133901"/>
    <lineage>
        <taxon>Eukaryota</taxon>
        <taxon>Metazoa</taxon>
        <taxon>Ecdysozoa</taxon>
        <taxon>Arthropoda</taxon>
        <taxon>Hexapoda</taxon>
        <taxon>Insecta</taxon>
        <taxon>Pterygota</taxon>
        <taxon>Neoptera</taxon>
        <taxon>Paraneoptera</taxon>
        <taxon>Thysanoptera</taxon>
        <taxon>Terebrantia</taxon>
        <taxon>Thripoidea</taxon>
        <taxon>Thripidae</taxon>
        <taxon>Frankliniella</taxon>
    </lineage>
</organism>
<reference evidence="4" key="1">
    <citation type="submission" date="2025-08" db="UniProtKB">
        <authorList>
            <consortium name="RefSeq"/>
        </authorList>
    </citation>
    <scope>IDENTIFICATION</scope>
    <source>
        <tissue evidence="4">Whole organism</tissue>
    </source>
</reference>
<name>A0A9C6UEL1_FRAOC</name>
<dbReference type="KEGG" id="foc:127750083"/>
<dbReference type="AlphaFoldDB" id="A0A9C6UEL1"/>
<keyword evidence="3" id="KW-1185">Reference proteome</keyword>
<proteinExistence type="predicted"/>
<evidence type="ECO:0000256" key="1">
    <source>
        <dbReference type="SAM" id="Coils"/>
    </source>
</evidence>
<accession>A0A9C6UEL1</accession>
<dbReference type="Proteomes" id="UP000504606">
    <property type="component" value="Unplaced"/>
</dbReference>
<feature type="coiled-coil region" evidence="1">
    <location>
        <begin position="414"/>
        <end position="448"/>
    </location>
</feature>
<dbReference type="OrthoDB" id="7675410at2759"/>
<evidence type="ECO:0000313" key="4">
    <source>
        <dbReference type="RefSeq" id="XP_052126598.1"/>
    </source>
</evidence>
<feature type="compositionally biased region" description="Basic residues" evidence="2">
    <location>
        <begin position="1"/>
        <end position="17"/>
    </location>
</feature>
<feature type="region of interest" description="Disordered" evidence="2">
    <location>
        <begin position="1"/>
        <end position="56"/>
    </location>
</feature>
<protein>
    <submittedName>
        <fullName evidence="4">Uncharacterized protein LOC127750083</fullName>
    </submittedName>
</protein>
<evidence type="ECO:0000313" key="3">
    <source>
        <dbReference type="Proteomes" id="UP000504606"/>
    </source>
</evidence>
<keyword evidence="1" id="KW-0175">Coiled coil</keyword>
<evidence type="ECO:0000256" key="2">
    <source>
        <dbReference type="SAM" id="MobiDB-lite"/>
    </source>
</evidence>